<dbReference type="EMBL" id="CAFBPQ010000014">
    <property type="protein sequence ID" value="CAB5020885.1"/>
    <property type="molecule type" value="Genomic_DNA"/>
</dbReference>
<dbReference type="PROSITE" id="PS51695">
    <property type="entry name" value="SEDOLISIN"/>
    <property type="match status" value="1"/>
</dbReference>
<evidence type="ECO:0000313" key="13">
    <source>
        <dbReference type="EMBL" id="CAB5020885.1"/>
    </source>
</evidence>
<evidence type="ECO:0000313" key="10">
    <source>
        <dbReference type="EMBL" id="CAB4716113.1"/>
    </source>
</evidence>
<evidence type="ECO:0000313" key="12">
    <source>
        <dbReference type="EMBL" id="CAB4971761.1"/>
    </source>
</evidence>
<evidence type="ECO:0000256" key="7">
    <source>
        <dbReference type="ARBA" id="ARBA00023145"/>
    </source>
</evidence>
<sequence length="551" mass="57357">MRRLIGWSIIATLFGAVIVGCGGGSEIKGTPASRSLELPVAVGLKRDGQGLARAAAKRSTPGQPNSQAWSSPLEIARRYGASRQNAAQVLAKLRQAGFSGEVDATRGFILGSMSVAEAERFFSTSIVVVKSDGVAVAQPKTALKVPESITDQVDEVVGLRAKTTLGKVASKIISNPNSVYCPPSTSQSQAARIYYGMDNYATSENAGGGVSIAMLETEPTSPRALDVYRQCYGVNIPPVTVHLVDFSSADTFSAPIKESTLDIIAASLISPRLSGIDIYQFDPYSSIVFPLAAALKGSYNNGAQIISTSVGFCEKNVSDEQISLSEWILAVAAKTGVTVIAATGDSGSSACAPSDTGPAAQYPASSPFVTAVGGTQFKFQDDNSQGTIIGEEVWNNSPTSQQAGGGSTGSRLPRPDYQKNLSISGGRIVPDISFIASPSAYGQIPVCTQTQKCVMRVVGGTSASAPSVAGALADTIEALSSAEGLPRRLGLLNPTLYALAQQKSESKLFQDITKGNNDLYGTGCCAAKKKYDAASGLGSLKLDKVFSLFGR</sequence>
<dbReference type="SMART" id="SM00944">
    <property type="entry name" value="Pro-kuma_activ"/>
    <property type="match status" value="1"/>
</dbReference>
<dbReference type="InterPro" id="IPR030400">
    <property type="entry name" value="Sedolisin_dom"/>
</dbReference>
<dbReference type="InterPro" id="IPR036852">
    <property type="entry name" value="Peptidase_S8/S53_dom_sf"/>
</dbReference>
<keyword evidence="3" id="KW-0479">Metal-binding</keyword>
<dbReference type="PANTHER" id="PTHR14218:SF15">
    <property type="entry name" value="TRIPEPTIDYL-PEPTIDASE 1"/>
    <property type="match status" value="1"/>
</dbReference>
<evidence type="ECO:0000256" key="4">
    <source>
        <dbReference type="ARBA" id="ARBA00022801"/>
    </source>
</evidence>
<dbReference type="SUPFAM" id="SSF54897">
    <property type="entry name" value="Protease propeptides/inhibitors"/>
    <property type="match status" value="1"/>
</dbReference>
<dbReference type="GO" id="GO:0006508">
    <property type="term" value="P:proteolysis"/>
    <property type="evidence" value="ECO:0007669"/>
    <property type="project" value="UniProtKB-KW"/>
</dbReference>
<evidence type="ECO:0000256" key="6">
    <source>
        <dbReference type="ARBA" id="ARBA00022837"/>
    </source>
</evidence>
<keyword evidence="7" id="KW-0865">Zymogen</keyword>
<dbReference type="Pfam" id="PF00082">
    <property type="entry name" value="Peptidase_S8"/>
    <property type="match status" value="1"/>
</dbReference>
<reference evidence="13" key="1">
    <citation type="submission" date="2020-05" db="EMBL/GenBank/DDBJ databases">
        <authorList>
            <person name="Chiriac C."/>
            <person name="Salcher M."/>
            <person name="Ghai R."/>
            <person name="Kavagutti S V."/>
        </authorList>
    </citation>
    <scope>NUCLEOTIDE SEQUENCE</scope>
</reference>
<evidence type="ECO:0000313" key="11">
    <source>
        <dbReference type="EMBL" id="CAB4903898.1"/>
    </source>
</evidence>
<dbReference type="PANTHER" id="PTHR14218">
    <property type="entry name" value="PROTEASE S8 TRIPEPTIDYL PEPTIDASE I CLN2"/>
    <property type="match status" value="1"/>
</dbReference>
<dbReference type="GO" id="GO:0046872">
    <property type="term" value="F:metal ion binding"/>
    <property type="evidence" value="ECO:0007669"/>
    <property type="project" value="UniProtKB-KW"/>
</dbReference>
<evidence type="ECO:0000256" key="1">
    <source>
        <dbReference type="ARBA" id="ARBA00001913"/>
    </source>
</evidence>
<dbReference type="InterPro" id="IPR050819">
    <property type="entry name" value="Tripeptidyl-peptidase_I"/>
</dbReference>
<dbReference type="PROSITE" id="PS51257">
    <property type="entry name" value="PROKAR_LIPOPROTEIN"/>
    <property type="match status" value="1"/>
</dbReference>
<dbReference type="EMBL" id="CAEZYK010000009">
    <property type="protein sequence ID" value="CAB4716113.1"/>
    <property type="molecule type" value="Genomic_DNA"/>
</dbReference>
<name>A0A6J7QV90_9ZZZZ</name>
<keyword evidence="2" id="KW-0645">Protease</keyword>
<dbReference type="Gene3D" id="3.40.50.200">
    <property type="entry name" value="Peptidase S8/S53 domain"/>
    <property type="match status" value="1"/>
</dbReference>
<feature type="domain" description="Peptidase S53" evidence="9">
    <location>
        <begin position="185"/>
        <end position="551"/>
    </location>
</feature>
<evidence type="ECO:0000259" key="9">
    <source>
        <dbReference type="PROSITE" id="PS51695"/>
    </source>
</evidence>
<feature type="region of interest" description="Disordered" evidence="8">
    <location>
        <begin position="393"/>
        <end position="416"/>
    </location>
</feature>
<evidence type="ECO:0000256" key="8">
    <source>
        <dbReference type="SAM" id="MobiDB-lite"/>
    </source>
</evidence>
<keyword evidence="5" id="KW-0720">Serine protease</keyword>
<dbReference type="CDD" id="cd04056">
    <property type="entry name" value="Peptidases_S53"/>
    <property type="match status" value="1"/>
</dbReference>
<dbReference type="InterPro" id="IPR023828">
    <property type="entry name" value="Peptidase_S8_Ser-AS"/>
</dbReference>
<evidence type="ECO:0000256" key="5">
    <source>
        <dbReference type="ARBA" id="ARBA00022825"/>
    </source>
</evidence>
<dbReference type="GO" id="GO:0008240">
    <property type="term" value="F:tripeptidyl-peptidase activity"/>
    <property type="evidence" value="ECO:0007669"/>
    <property type="project" value="TreeGrafter"/>
</dbReference>
<protein>
    <submittedName>
        <fullName evidence="13">Unannotated protein</fullName>
    </submittedName>
</protein>
<dbReference type="CDD" id="cd11377">
    <property type="entry name" value="Pro-peptidase_S53"/>
    <property type="match status" value="1"/>
</dbReference>
<evidence type="ECO:0000256" key="3">
    <source>
        <dbReference type="ARBA" id="ARBA00022723"/>
    </source>
</evidence>
<dbReference type="GO" id="GO:0004252">
    <property type="term" value="F:serine-type endopeptidase activity"/>
    <property type="evidence" value="ECO:0007669"/>
    <property type="project" value="InterPro"/>
</dbReference>
<dbReference type="SUPFAM" id="SSF52743">
    <property type="entry name" value="Subtilisin-like"/>
    <property type="match status" value="1"/>
</dbReference>
<keyword evidence="6" id="KW-0106">Calcium</keyword>
<evidence type="ECO:0000256" key="2">
    <source>
        <dbReference type="ARBA" id="ARBA00022670"/>
    </source>
</evidence>
<organism evidence="13">
    <name type="scientific">freshwater metagenome</name>
    <dbReference type="NCBI Taxonomy" id="449393"/>
    <lineage>
        <taxon>unclassified sequences</taxon>
        <taxon>metagenomes</taxon>
        <taxon>ecological metagenomes</taxon>
    </lineage>
</organism>
<gene>
    <name evidence="10" type="ORF">UFOPK2683_00277</name>
    <name evidence="11" type="ORF">UFOPK3605_00639</name>
    <name evidence="12" type="ORF">UFOPK3897_00491</name>
    <name evidence="13" type="ORF">UFOPK4121_00650</name>
</gene>
<dbReference type="InterPro" id="IPR000209">
    <property type="entry name" value="Peptidase_S8/S53_dom"/>
</dbReference>
<dbReference type="Pfam" id="PF09286">
    <property type="entry name" value="Pro-kuma_activ"/>
    <property type="match status" value="1"/>
</dbReference>
<dbReference type="EMBL" id="CAFBOF010000006">
    <property type="protein sequence ID" value="CAB4971761.1"/>
    <property type="molecule type" value="Genomic_DNA"/>
</dbReference>
<comment type="cofactor">
    <cofactor evidence="1">
        <name>Ca(2+)</name>
        <dbReference type="ChEBI" id="CHEBI:29108"/>
    </cofactor>
</comment>
<dbReference type="EMBL" id="CAFBMM010000023">
    <property type="protein sequence ID" value="CAB4903898.1"/>
    <property type="molecule type" value="Genomic_DNA"/>
</dbReference>
<dbReference type="InterPro" id="IPR015366">
    <property type="entry name" value="S53_propep"/>
</dbReference>
<keyword evidence="4" id="KW-0378">Hydrolase</keyword>
<proteinExistence type="predicted"/>
<accession>A0A6J7QV90</accession>
<dbReference type="PROSITE" id="PS00138">
    <property type="entry name" value="SUBTILASE_SER"/>
    <property type="match status" value="1"/>
</dbReference>
<dbReference type="AlphaFoldDB" id="A0A6J7QV90"/>